<dbReference type="PANTHER" id="PTHR15204">
    <property type="entry name" value="LARGE PROLINE-RICH PROTEIN BAG6"/>
    <property type="match status" value="1"/>
</dbReference>
<reference evidence="2" key="2">
    <citation type="journal article" date="2022" name="Hortic Res">
        <title>The genome of Dioscorea zingiberensis sheds light on the biosynthesis, origin and evolution of the medicinally important diosgenin saponins.</title>
        <authorList>
            <person name="Li Y."/>
            <person name="Tan C."/>
            <person name="Li Z."/>
            <person name="Guo J."/>
            <person name="Li S."/>
            <person name="Chen X."/>
            <person name="Wang C."/>
            <person name="Dai X."/>
            <person name="Yang H."/>
            <person name="Song W."/>
            <person name="Hou L."/>
            <person name="Xu J."/>
            <person name="Tong Z."/>
            <person name="Xu A."/>
            <person name="Yuan X."/>
            <person name="Wang W."/>
            <person name="Yang Q."/>
            <person name="Chen L."/>
            <person name="Sun Z."/>
            <person name="Wang K."/>
            <person name="Pan B."/>
            <person name="Chen J."/>
            <person name="Bao Y."/>
            <person name="Liu F."/>
            <person name="Qi X."/>
            <person name="Gang D.R."/>
            <person name="Wen J."/>
            <person name="Li J."/>
        </authorList>
    </citation>
    <scope>NUCLEOTIDE SEQUENCE</scope>
    <source>
        <strain evidence="2">Dzin_1.0</strain>
    </source>
</reference>
<feature type="region of interest" description="Disordered" evidence="1">
    <location>
        <begin position="349"/>
        <end position="394"/>
    </location>
</feature>
<comment type="caution">
    <text evidence="2">The sequence shown here is derived from an EMBL/GenBank/DDBJ whole genome shotgun (WGS) entry which is preliminary data.</text>
</comment>
<dbReference type="GO" id="GO:0031593">
    <property type="term" value="F:polyubiquitin modification-dependent protein binding"/>
    <property type="evidence" value="ECO:0007669"/>
    <property type="project" value="TreeGrafter"/>
</dbReference>
<dbReference type="PANTHER" id="PTHR15204:SF0">
    <property type="entry name" value="LARGE PROLINE-RICH PROTEIN BAG6"/>
    <property type="match status" value="1"/>
</dbReference>
<feature type="compositionally biased region" description="Polar residues" evidence="1">
    <location>
        <begin position="234"/>
        <end position="274"/>
    </location>
</feature>
<gene>
    <name evidence="2" type="ORF">J5N97_027112</name>
</gene>
<keyword evidence="3" id="KW-1185">Reference proteome</keyword>
<feature type="compositionally biased region" description="Polar residues" evidence="1">
    <location>
        <begin position="202"/>
        <end position="226"/>
    </location>
</feature>
<sequence length="394" mass="40606">MGETPSEAVVSAGPAVFISSSAPNSLMVQAFPPHPSTNSGRINIGAASSGNVHENGQPIGSSLLPRNVDIRVHTGHTVPVASANSGEQVSAQNAQEQMDVARNSGPTNTIRQVLVGASTNESPGESRVRLVPVPVRTMVALPAGVIHSTSAASGSGVGVLYPLLASVQQMNSGINDARGSQASTGHHTVGPETARQITFQSTAQRQNLDSNSASAVRNDNHVSPNTAPAAFGVNPTNGSSQNQGSTRIYISSQPGIGSNNNISSGAPVSQDSQGNRFNRFDQVIRSVLRQEIDVGGIGHQSSGISSAAEQVGATGDVEMQSSAALSTDDQATYVSNLLQNIIPHLPQITGNQAGSFPTTSSSTAQNERGTCTNSKHSQSGDPPSDPNSKRQKRD</sequence>
<organism evidence="2 3">
    <name type="scientific">Dioscorea zingiberensis</name>
    <dbReference type="NCBI Taxonomy" id="325984"/>
    <lineage>
        <taxon>Eukaryota</taxon>
        <taxon>Viridiplantae</taxon>
        <taxon>Streptophyta</taxon>
        <taxon>Embryophyta</taxon>
        <taxon>Tracheophyta</taxon>
        <taxon>Spermatophyta</taxon>
        <taxon>Magnoliopsida</taxon>
        <taxon>Liliopsida</taxon>
        <taxon>Dioscoreales</taxon>
        <taxon>Dioscoreaceae</taxon>
        <taxon>Dioscorea</taxon>
    </lineage>
</organism>
<dbReference type="GO" id="GO:0051787">
    <property type="term" value="F:misfolded protein binding"/>
    <property type="evidence" value="ECO:0007669"/>
    <property type="project" value="TreeGrafter"/>
</dbReference>
<dbReference type="GO" id="GO:0036503">
    <property type="term" value="P:ERAD pathway"/>
    <property type="evidence" value="ECO:0007669"/>
    <property type="project" value="TreeGrafter"/>
</dbReference>
<protein>
    <submittedName>
        <fullName evidence="2">Uncharacterized protein</fullName>
    </submittedName>
</protein>
<accession>A0A9D5H7B5</accession>
<evidence type="ECO:0000256" key="1">
    <source>
        <dbReference type="SAM" id="MobiDB-lite"/>
    </source>
</evidence>
<feature type="compositionally biased region" description="Polar residues" evidence="1">
    <location>
        <begin position="349"/>
        <end position="381"/>
    </location>
</feature>
<dbReference type="AlphaFoldDB" id="A0A9D5H7B5"/>
<dbReference type="EMBL" id="JAGGNH010000008">
    <property type="protein sequence ID" value="KAJ0965974.1"/>
    <property type="molecule type" value="Genomic_DNA"/>
</dbReference>
<name>A0A9D5H7B5_9LILI</name>
<evidence type="ECO:0000313" key="3">
    <source>
        <dbReference type="Proteomes" id="UP001085076"/>
    </source>
</evidence>
<evidence type="ECO:0000313" key="2">
    <source>
        <dbReference type="EMBL" id="KAJ0965974.1"/>
    </source>
</evidence>
<dbReference type="OrthoDB" id="267397at2759"/>
<reference evidence="2" key="1">
    <citation type="submission" date="2021-03" db="EMBL/GenBank/DDBJ databases">
        <authorList>
            <person name="Li Z."/>
            <person name="Yang C."/>
        </authorList>
    </citation>
    <scope>NUCLEOTIDE SEQUENCE</scope>
    <source>
        <strain evidence="2">Dzin_1.0</strain>
        <tissue evidence="2">Leaf</tissue>
    </source>
</reference>
<dbReference type="GO" id="GO:0071818">
    <property type="term" value="C:BAT3 complex"/>
    <property type="evidence" value="ECO:0007669"/>
    <property type="project" value="TreeGrafter"/>
</dbReference>
<proteinExistence type="predicted"/>
<dbReference type="Proteomes" id="UP001085076">
    <property type="component" value="Miscellaneous, Linkage group lg08"/>
</dbReference>
<feature type="region of interest" description="Disordered" evidence="1">
    <location>
        <begin position="202"/>
        <end position="274"/>
    </location>
</feature>